<feature type="compositionally biased region" description="Basic residues" evidence="1">
    <location>
        <begin position="229"/>
        <end position="238"/>
    </location>
</feature>
<dbReference type="EMBL" id="CAKOGP040001980">
    <property type="protein sequence ID" value="CAJ1958990.1"/>
    <property type="molecule type" value="Genomic_DNA"/>
</dbReference>
<proteinExistence type="predicted"/>
<organism evidence="3 4">
    <name type="scientific">Cylindrotheca closterium</name>
    <dbReference type="NCBI Taxonomy" id="2856"/>
    <lineage>
        <taxon>Eukaryota</taxon>
        <taxon>Sar</taxon>
        <taxon>Stramenopiles</taxon>
        <taxon>Ochrophyta</taxon>
        <taxon>Bacillariophyta</taxon>
        <taxon>Bacillariophyceae</taxon>
        <taxon>Bacillariophycidae</taxon>
        <taxon>Bacillariales</taxon>
        <taxon>Bacillariaceae</taxon>
        <taxon>Cylindrotheca</taxon>
    </lineage>
</organism>
<keyword evidence="2" id="KW-0472">Membrane</keyword>
<feature type="region of interest" description="Disordered" evidence="1">
    <location>
        <begin position="186"/>
        <end position="238"/>
    </location>
</feature>
<accession>A0AAD2G075</accession>
<feature type="transmembrane region" description="Helical" evidence="2">
    <location>
        <begin position="266"/>
        <end position="292"/>
    </location>
</feature>
<sequence>MSTSPKGLERQRMDLPSFDAEEPCITEEPKNLTEELVDNLGTGLEQVEKLLQNLEDNPDLLGPAILRKCDEFADGVGQVVNELERHTGEQRLLLADACQQDCAVMAVSDPNTVAISQNDWVDALSGAAILLKDVQSAFRDVGADDAEEIADVTLVVARMFLMSLQSFHSSIDEQISSHSARIEEISENERGVGELSAADKDDEFAQEEDSSTNRIGSDETSQPTSAKSRGAKSKSQKRVRVLWPPLGPHVAGACNWGKEEATKKPILAVALGIVLFPTAVATTLVGGGILLADNAIQGAYNHFQETSVIETVEVGASHLYHSSRLLLVAAKFTGRQTLRVVGRQVDRHGGVGKIAQNSVGFVVDRALHPIETAGMAWDGLTWGFGVASDSIQLVMEQKRDQRVMEQEVQ</sequence>
<evidence type="ECO:0000256" key="2">
    <source>
        <dbReference type="SAM" id="Phobius"/>
    </source>
</evidence>
<evidence type="ECO:0000313" key="3">
    <source>
        <dbReference type="EMBL" id="CAJ1958990.1"/>
    </source>
</evidence>
<keyword evidence="2" id="KW-0812">Transmembrane</keyword>
<gene>
    <name evidence="3" type="ORF">CYCCA115_LOCUS17453</name>
</gene>
<evidence type="ECO:0000256" key="1">
    <source>
        <dbReference type="SAM" id="MobiDB-lite"/>
    </source>
</evidence>
<protein>
    <submittedName>
        <fullName evidence="3">Uncharacterized protein</fullName>
    </submittedName>
</protein>
<evidence type="ECO:0000313" key="4">
    <source>
        <dbReference type="Proteomes" id="UP001295423"/>
    </source>
</evidence>
<keyword evidence="2" id="KW-1133">Transmembrane helix</keyword>
<feature type="compositionally biased region" description="Polar residues" evidence="1">
    <location>
        <begin position="212"/>
        <end position="227"/>
    </location>
</feature>
<comment type="caution">
    <text evidence="3">The sequence shown here is derived from an EMBL/GenBank/DDBJ whole genome shotgun (WGS) entry which is preliminary data.</text>
</comment>
<name>A0AAD2G075_9STRA</name>
<reference evidence="3" key="1">
    <citation type="submission" date="2023-08" db="EMBL/GenBank/DDBJ databases">
        <authorList>
            <person name="Audoor S."/>
            <person name="Bilcke G."/>
        </authorList>
    </citation>
    <scope>NUCLEOTIDE SEQUENCE</scope>
</reference>
<keyword evidence="4" id="KW-1185">Reference proteome</keyword>
<dbReference type="Proteomes" id="UP001295423">
    <property type="component" value="Unassembled WGS sequence"/>
</dbReference>
<dbReference type="AlphaFoldDB" id="A0AAD2G075"/>
<feature type="compositionally biased region" description="Acidic residues" evidence="1">
    <location>
        <begin position="200"/>
        <end position="210"/>
    </location>
</feature>